<name>A0A3L8D346_OOCBI</name>
<dbReference type="EMBL" id="QOIP01000060">
    <property type="protein sequence ID" value="RLU14686.1"/>
    <property type="molecule type" value="Genomic_DNA"/>
</dbReference>
<protein>
    <recommendedName>
        <fullName evidence="3">CCHC-type domain-containing protein</fullName>
    </recommendedName>
</protein>
<feature type="compositionally biased region" description="Polar residues" evidence="2">
    <location>
        <begin position="374"/>
        <end position="396"/>
    </location>
</feature>
<feature type="compositionally biased region" description="Basic residues" evidence="2">
    <location>
        <begin position="278"/>
        <end position="292"/>
    </location>
</feature>
<feature type="region of interest" description="Disordered" evidence="2">
    <location>
        <begin position="678"/>
        <end position="760"/>
    </location>
</feature>
<feature type="compositionally biased region" description="Polar residues" evidence="2">
    <location>
        <begin position="416"/>
        <end position="428"/>
    </location>
</feature>
<reference evidence="4 5" key="1">
    <citation type="journal article" date="2018" name="Genome Res.">
        <title>The genomic architecture and molecular evolution of ant odorant receptors.</title>
        <authorList>
            <person name="McKenzie S.K."/>
            <person name="Kronauer D.J.C."/>
        </authorList>
    </citation>
    <scope>NUCLEOTIDE SEQUENCE [LARGE SCALE GENOMIC DNA]</scope>
    <source>
        <strain evidence="4">Clonal line C1</strain>
    </source>
</reference>
<dbReference type="AlphaFoldDB" id="A0A3L8D346"/>
<feature type="compositionally biased region" description="Basic and acidic residues" evidence="2">
    <location>
        <begin position="300"/>
        <end position="310"/>
    </location>
</feature>
<feature type="compositionally biased region" description="Polar residues" evidence="2">
    <location>
        <begin position="722"/>
        <end position="732"/>
    </location>
</feature>
<evidence type="ECO:0000256" key="2">
    <source>
        <dbReference type="SAM" id="MobiDB-lite"/>
    </source>
</evidence>
<dbReference type="OrthoDB" id="7554581at2759"/>
<feature type="region of interest" description="Disordered" evidence="2">
    <location>
        <begin position="81"/>
        <end position="106"/>
    </location>
</feature>
<proteinExistence type="predicted"/>
<organism evidence="4 5">
    <name type="scientific">Ooceraea biroi</name>
    <name type="common">Clonal raider ant</name>
    <name type="synonym">Cerapachys biroi</name>
    <dbReference type="NCBI Taxonomy" id="2015173"/>
    <lineage>
        <taxon>Eukaryota</taxon>
        <taxon>Metazoa</taxon>
        <taxon>Ecdysozoa</taxon>
        <taxon>Arthropoda</taxon>
        <taxon>Hexapoda</taxon>
        <taxon>Insecta</taxon>
        <taxon>Pterygota</taxon>
        <taxon>Neoptera</taxon>
        <taxon>Endopterygota</taxon>
        <taxon>Hymenoptera</taxon>
        <taxon>Apocrita</taxon>
        <taxon>Aculeata</taxon>
        <taxon>Formicoidea</taxon>
        <taxon>Formicidae</taxon>
        <taxon>Dorylinae</taxon>
        <taxon>Ooceraea</taxon>
    </lineage>
</organism>
<evidence type="ECO:0000259" key="3">
    <source>
        <dbReference type="PROSITE" id="PS50158"/>
    </source>
</evidence>
<sequence length="869" mass="94809">MDFDQGVLRMTTRSTATPKIVSDIEVALGKQLVVPLVRAAKLPFRPSSGVTTPMMTEPASAPASCVSTPVSKHVVAVEEDLGTASRDVEPSSSASVRTKGRPPTSRQFVDWAASKQRLVQAERDAYLWQKEKEFLESGTLPSKAPSRIKKDKRFMERMIEELRQHPSADLRAQIYEHMEKVEGTIQISSNMKGTCQKSLRDAALSVKAIMNVLTERDNDDGMEENVALRREICALKAEIAALKVTIAELQGAVGVVDPKPGLAVPSSVLEPTSPAPRSRARTRRQSKVRRRIISSPPSSSDRDCTALPDRDRSPTALRVMEDRLFERLVVMFRHQFRDVLPQVSAVAPSTTDHSVDLHPPLSPRRSMTPRRPNVRTTARSSRPSTLPDVSQQQEDTWAQVVRKSKKKKPVVVSPTKPAQQDTYVTSPVKSRRPAKSASATALQPKRKKAIPRVAAVSITALDGNYNEPLLKARQATNPEQHGIKGMKAKRSLTGGYVFEIPGSEGDAKADAFAASLREVFKDSDTVRIARPMRKMELRLRRLVESIASQDVVSAITTTYGCSSSDVDTGVLRRAPHGLYDLWVRVPTVVGTKMLADSTLQVGWTLASVVQLEPRKLQCFRCLEFGHVKLNCKNTDHSDLCYRCGTTGHLARLCTALPCCFMCKTRGLPTGHRMGGQACPLPIRGDGRTSGARRGPGAASSGQVPAGQPIASQPLREHVATPRRSNIARTISPSRGVTTTGGRRGPGATHGGQVPSGQPESSILTIGEDVFESGTRLRSVQSCGDVRVGSVSLSPEVTLTPVKKRKIGHSSENLDWARDGEGVPFALEAMDVEVPAPQPQRIKAKQALRTQVQTKVHQRWSTLLEEDGSG</sequence>
<dbReference type="Proteomes" id="UP000279307">
    <property type="component" value="Unassembled WGS sequence"/>
</dbReference>
<dbReference type="Gene3D" id="4.10.60.10">
    <property type="entry name" value="Zinc finger, CCHC-type"/>
    <property type="match status" value="1"/>
</dbReference>
<dbReference type="PROSITE" id="PS50158">
    <property type="entry name" value="ZF_CCHC"/>
    <property type="match status" value="1"/>
</dbReference>
<feature type="region of interest" description="Disordered" evidence="2">
    <location>
        <begin position="260"/>
        <end position="310"/>
    </location>
</feature>
<keyword evidence="1" id="KW-0863">Zinc-finger</keyword>
<keyword evidence="1" id="KW-0479">Metal-binding</keyword>
<dbReference type="GO" id="GO:0008270">
    <property type="term" value="F:zinc ion binding"/>
    <property type="evidence" value="ECO:0007669"/>
    <property type="project" value="UniProtKB-KW"/>
</dbReference>
<dbReference type="InterPro" id="IPR001878">
    <property type="entry name" value="Znf_CCHC"/>
</dbReference>
<dbReference type="GO" id="GO:0003676">
    <property type="term" value="F:nucleic acid binding"/>
    <property type="evidence" value="ECO:0007669"/>
    <property type="project" value="InterPro"/>
</dbReference>
<keyword evidence="1" id="KW-0862">Zinc</keyword>
<accession>A0A3L8D346</accession>
<dbReference type="Pfam" id="PF00098">
    <property type="entry name" value="zf-CCHC"/>
    <property type="match status" value="1"/>
</dbReference>
<feature type="domain" description="CCHC-type" evidence="3">
    <location>
        <begin position="640"/>
        <end position="653"/>
    </location>
</feature>
<dbReference type="InterPro" id="IPR036875">
    <property type="entry name" value="Znf_CCHC_sf"/>
</dbReference>
<feature type="region of interest" description="Disordered" evidence="2">
    <location>
        <begin position="346"/>
        <end position="445"/>
    </location>
</feature>
<evidence type="ECO:0000313" key="5">
    <source>
        <dbReference type="Proteomes" id="UP000279307"/>
    </source>
</evidence>
<dbReference type="SUPFAM" id="SSF57756">
    <property type="entry name" value="Retrovirus zinc finger-like domains"/>
    <property type="match status" value="1"/>
</dbReference>
<evidence type="ECO:0000256" key="1">
    <source>
        <dbReference type="PROSITE-ProRule" id="PRU00047"/>
    </source>
</evidence>
<dbReference type="SMART" id="SM00343">
    <property type="entry name" value="ZnF_C2HC"/>
    <property type="match status" value="2"/>
</dbReference>
<feature type="compositionally biased region" description="Low complexity" evidence="2">
    <location>
        <begin position="688"/>
        <end position="701"/>
    </location>
</feature>
<gene>
    <name evidence="4" type="ORF">DMN91_013071</name>
</gene>
<evidence type="ECO:0000313" key="4">
    <source>
        <dbReference type="EMBL" id="RLU14686.1"/>
    </source>
</evidence>
<comment type="caution">
    <text evidence="4">The sequence shown here is derived from an EMBL/GenBank/DDBJ whole genome shotgun (WGS) entry which is preliminary data.</text>
</comment>